<evidence type="ECO:0000313" key="12">
    <source>
        <dbReference type="EMBL" id="CEA12683.1"/>
    </source>
</evidence>
<evidence type="ECO:0000313" key="15">
    <source>
        <dbReference type="Proteomes" id="UP000062768"/>
    </source>
</evidence>
<dbReference type="InterPro" id="IPR057266">
    <property type="entry name" value="Ribosomal_uL5_euk/arc-type"/>
</dbReference>
<keyword evidence="15" id="KW-1185">Reference proteome</keyword>
<dbReference type="KEGG" id="mfi:DSM1535_0320"/>
<evidence type="ECO:0000256" key="1">
    <source>
        <dbReference type="ARBA" id="ARBA00008553"/>
    </source>
</evidence>
<comment type="similarity">
    <text evidence="1 7 8">Belongs to the universal ribosomal protein uL5 family.</text>
</comment>
<comment type="function">
    <text evidence="7">This is 1 of the proteins that bind and probably mediate the attachment of the 5S RNA into the large ribosomal subunit, where it forms part of the central protuberance. In the 70S ribosome it contacts protein S13 of the 30S subunit (bridge B1b), connecting the 2 subunits; this bridge is implicated in subunit movement. May contact the P site tRNA; the 5S rRNA and some of its associated proteins might help stabilize positioning of ribosome-bound tRNAs.</text>
</comment>
<evidence type="ECO:0000256" key="4">
    <source>
        <dbReference type="ARBA" id="ARBA00022884"/>
    </source>
</evidence>
<reference evidence="14" key="4">
    <citation type="submission" date="2020-10" db="EMBL/GenBank/DDBJ databases">
        <title>Dehalococcoides mccartyi of a TCE/Cr reducing biochatode.</title>
        <authorList>
            <person name="Matturro B."/>
        </authorList>
    </citation>
    <scope>NUCLEOTIDE SEQUENCE</scope>
    <source>
        <strain evidence="14">Bin2</strain>
    </source>
</reference>
<evidence type="ECO:0000256" key="5">
    <source>
        <dbReference type="ARBA" id="ARBA00022980"/>
    </source>
</evidence>
<dbReference type="FunFam" id="3.30.1440.10:FF:000002">
    <property type="entry name" value="60S ribosomal protein L11"/>
    <property type="match status" value="1"/>
</dbReference>
<dbReference type="GeneID" id="82848687"/>
<proteinExistence type="inferred from homology"/>
<dbReference type="PIRSF" id="PIRSF002161">
    <property type="entry name" value="Ribosomal_L5"/>
    <property type="match status" value="1"/>
</dbReference>
<protein>
    <recommendedName>
        <fullName evidence="7">Large ribosomal subunit protein uL5</fullName>
    </recommendedName>
</protein>
<dbReference type="EMBL" id="LN515531">
    <property type="protein sequence ID" value="CEA12683.1"/>
    <property type="molecule type" value="Genomic_DNA"/>
</dbReference>
<dbReference type="HAMAP" id="MF_01333_A">
    <property type="entry name" value="Ribosomal_uL5_A"/>
    <property type="match status" value="1"/>
</dbReference>
<dbReference type="GO" id="GO:0019843">
    <property type="term" value="F:rRNA binding"/>
    <property type="evidence" value="ECO:0007669"/>
    <property type="project" value="UniProtKB-UniRule"/>
</dbReference>
<dbReference type="Proteomes" id="UP000029661">
    <property type="component" value="Chromosome"/>
</dbReference>
<feature type="domain" description="Large ribosomal subunit protein uL5 N-terminal" evidence="9">
    <location>
        <begin position="2"/>
        <end position="55"/>
    </location>
</feature>
<dbReference type="EMBL" id="CP006933">
    <property type="protein sequence ID" value="AIS31220.1"/>
    <property type="molecule type" value="Genomic_DNA"/>
</dbReference>
<dbReference type="GO" id="GO:1990904">
    <property type="term" value="C:ribonucleoprotein complex"/>
    <property type="evidence" value="ECO:0007669"/>
    <property type="project" value="UniProtKB-KW"/>
</dbReference>
<gene>
    <name evidence="12" type="primary">rpl5p</name>
    <name evidence="7" type="synonym">rpl5</name>
    <name evidence="11" type="ORF">BRM9_0393</name>
    <name evidence="12" type="ORF">DSM1535_0320</name>
    <name evidence="14" type="ORF">ISP06_03070</name>
    <name evidence="13" type="ORF">MB9_1429</name>
</gene>
<evidence type="ECO:0000256" key="8">
    <source>
        <dbReference type="RuleBase" id="RU003930"/>
    </source>
</evidence>
<dbReference type="NCBIfam" id="NF003258">
    <property type="entry name" value="PRK04219.1"/>
    <property type="match status" value="1"/>
</dbReference>
<organism evidence="12">
    <name type="scientific">Methanobacterium formicicum</name>
    <dbReference type="NCBI Taxonomy" id="2162"/>
    <lineage>
        <taxon>Archaea</taxon>
        <taxon>Methanobacteriati</taxon>
        <taxon>Methanobacteriota</taxon>
        <taxon>Methanomada group</taxon>
        <taxon>Methanobacteria</taxon>
        <taxon>Methanobacteriales</taxon>
        <taxon>Methanobacteriaceae</taxon>
        <taxon>Methanobacterium</taxon>
    </lineage>
</organism>
<evidence type="ECO:0000313" key="11">
    <source>
        <dbReference type="EMBL" id="AIS31220.1"/>
    </source>
</evidence>
<dbReference type="GO" id="GO:0006412">
    <property type="term" value="P:translation"/>
    <property type="evidence" value="ECO:0007669"/>
    <property type="project" value="UniProtKB-UniRule"/>
</dbReference>
<evidence type="ECO:0000256" key="6">
    <source>
        <dbReference type="ARBA" id="ARBA00023274"/>
    </source>
</evidence>
<dbReference type="Gene3D" id="3.30.1440.10">
    <property type="match status" value="1"/>
</dbReference>
<reference evidence="13" key="3">
    <citation type="submission" date="2014-09" db="EMBL/GenBank/DDBJ databases">
        <authorList>
            <person name="Bishop-Lilly K.A."/>
            <person name="Broomall S.M."/>
            <person name="Chain P.S."/>
            <person name="Chertkov O."/>
            <person name="Coyne S.R."/>
            <person name="Daligault H.E."/>
            <person name="Davenport K.W."/>
            <person name="Erkkila T."/>
            <person name="Frey K.G."/>
            <person name="Gibbons H.S."/>
            <person name="Gu W."/>
            <person name="Jaissle J."/>
            <person name="Johnson S.L."/>
            <person name="Koroleva G.I."/>
            <person name="Ladner J.T."/>
            <person name="Lo C.-C."/>
            <person name="Minogue T.D."/>
            <person name="Munk C."/>
            <person name="Palacios G.F."/>
            <person name="Redden C.L."/>
            <person name="Rosenzweig C.N."/>
            <person name="Scholz M.B."/>
            <person name="Teshima H."/>
            <person name="Xu Y."/>
        </authorList>
    </citation>
    <scope>NUCLEOTIDE SEQUENCE</scope>
    <source>
        <strain evidence="13">Mb9</strain>
    </source>
</reference>
<dbReference type="PATRIC" id="fig|2162.10.peg.1493"/>
<dbReference type="AlphaFoldDB" id="A0A090I180"/>
<dbReference type="InterPro" id="IPR022804">
    <property type="entry name" value="Ribosomal_uL5_arc"/>
</dbReference>
<evidence type="ECO:0000313" key="13">
    <source>
        <dbReference type="EMBL" id="CEL25065.1"/>
    </source>
</evidence>
<dbReference type="InterPro" id="IPR031310">
    <property type="entry name" value="Ribosomal_uL5_N"/>
</dbReference>
<dbReference type="Proteomes" id="UP000606900">
    <property type="component" value="Unassembled WGS sequence"/>
</dbReference>
<keyword evidence="2 7" id="KW-0820">tRNA-binding</keyword>
<dbReference type="Proteomes" id="UP000062768">
    <property type="component" value="Chromosome I"/>
</dbReference>
<reference evidence="12" key="2">
    <citation type="submission" date="2014-08" db="EMBL/GenBank/DDBJ databases">
        <authorList>
            <person name="Wibberg D."/>
        </authorList>
    </citation>
    <scope>NUCLEOTIDE SEQUENCE</scope>
</reference>
<dbReference type="PANTHER" id="PTHR11994">
    <property type="entry name" value="60S RIBOSOMAL PROTEIN L11-RELATED"/>
    <property type="match status" value="1"/>
</dbReference>
<dbReference type="InterPro" id="IPR022803">
    <property type="entry name" value="Ribosomal_uL5_dom_sf"/>
</dbReference>
<dbReference type="KEGG" id="mfc:BRM9_0393"/>
<dbReference type="InterPro" id="IPR031309">
    <property type="entry name" value="Ribosomal_uL5_C"/>
</dbReference>
<keyword evidence="4 7" id="KW-0694">RNA-binding</keyword>
<dbReference type="GO" id="GO:0003735">
    <property type="term" value="F:structural constituent of ribosome"/>
    <property type="evidence" value="ECO:0007669"/>
    <property type="project" value="InterPro"/>
</dbReference>
<keyword evidence="3 7" id="KW-0699">rRNA-binding</keyword>
<dbReference type="RefSeq" id="WP_048071993.1">
    <property type="nucleotide sequence ID" value="NZ_CALCVY010000102.1"/>
</dbReference>
<dbReference type="GO" id="GO:0005840">
    <property type="term" value="C:ribosome"/>
    <property type="evidence" value="ECO:0007669"/>
    <property type="project" value="UniProtKB-KW"/>
</dbReference>
<comment type="subunit">
    <text evidence="7">Part of the 50S ribosomal subunit; contacts the 5S rRNA and probably tRNA. Forms a bridge to the 30S subunit in the 70S ribosome.</text>
</comment>
<evidence type="ECO:0000256" key="2">
    <source>
        <dbReference type="ARBA" id="ARBA00022555"/>
    </source>
</evidence>
<evidence type="ECO:0000313" key="14">
    <source>
        <dbReference type="EMBL" id="MBF4474440.1"/>
    </source>
</evidence>
<dbReference type="EMBL" id="LN734822">
    <property type="protein sequence ID" value="CEL25065.1"/>
    <property type="molecule type" value="Genomic_DNA"/>
</dbReference>
<dbReference type="OrthoDB" id="372044at2157"/>
<keyword evidence="6 7" id="KW-0687">Ribonucleoprotein</keyword>
<dbReference type="EMBL" id="JADIIL010000013">
    <property type="protein sequence ID" value="MBF4474440.1"/>
    <property type="molecule type" value="Genomic_DNA"/>
</dbReference>
<accession>A0A090I180</accession>
<keyword evidence="5 7" id="KW-0689">Ribosomal protein</keyword>
<dbReference type="Pfam" id="PF00673">
    <property type="entry name" value="Ribosomal_L5_C"/>
    <property type="match status" value="1"/>
</dbReference>
<evidence type="ECO:0000256" key="7">
    <source>
        <dbReference type="HAMAP-Rule" id="MF_01333"/>
    </source>
</evidence>
<dbReference type="Pfam" id="PF00281">
    <property type="entry name" value="Ribosomal_L5"/>
    <property type="match status" value="1"/>
</dbReference>
<evidence type="ECO:0000256" key="3">
    <source>
        <dbReference type="ARBA" id="ARBA00022730"/>
    </source>
</evidence>
<dbReference type="GO" id="GO:0000049">
    <property type="term" value="F:tRNA binding"/>
    <property type="evidence" value="ECO:0007669"/>
    <property type="project" value="UniProtKB-UniRule"/>
</dbReference>
<dbReference type="InterPro" id="IPR002132">
    <property type="entry name" value="Ribosomal_uL5"/>
</dbReference>
<feature type="domain" description="Large ribosomal subunit protein uL5 C-terminal" evidence="10">
    <location>
        <begin position="59"/>
        <end position="157"/>
    </location>
</feature>
<name>A0A090I180_METFO</name>
<dbReference type="SUPFAM" id="SSF55282">
    <property type="entry name" value="RL5-like"/>
    <property type="match status" value="1"/>
</dbReference>
<evidence type="ECO:0000259" key="10">
    <source>
        <dbReference type="Pfam" id="PF00673"/>
    </source>
</evidence>
<dbReference type="STRING" id="2162.BRM9_0393"/>
<evidence type="ECO:0000259" key="9">
    <source>
        <dbReference type="Pfam" id="PF00281"/>
    </source>
</evidence>
<reference evidence="11" key="1">
    <citation type="submission" date="2013-12" db="EMBL/GenBank/DDBJ databases">
        <title>The complete genome sequence of Methanobacterium sp. BRM9.</title>
        <authorList>
            <consortium name="Pastoral Greenhouse Gas Research Consortium"/>
            <person name="Kelly W.J."/>
            <person name="Leahy S.C."/>
            <person name="Perry R."/>
            <person name="Li D."/>
            <person name="Altermann E."/>
            <person name="Lambie S.C."/>
            <person name="Attwood G.T."/>
        </authorList>
    </citation>
    <scope>NUCLEOTIDE SEQUENCE [LARGE SCALE GENOMIC DNA]</scope>
    <source>
        <strain evidence="11">BRM9</strain>
    </source>
</reference>
<sequence length="173" mass="19739">MNPMQQVRIAKATVNIGVGEAGERLARAEKLLESISNQKPVRTTSKVTNPEFGIRKGQPIACKVTLRGAQADETVKLILSGIDYKIKPRQFDSQGNLSFGIREHIDIPGMRYDPDIGIFGMNVNITFEKPGYRIKRRKIQRKHIPQKHQVTTEETMEYMKENFQIQLVSDKEE</sequence>